<dbReference type="EMBL" id="CZKA01000007">
    <property type="protein sequence ID" value="CUR54282.1"/>
    <property type="molecule type" value="Genomic_DNA"/>
</dbReference>
<reference evidence="2" key="1">
    <citation type="submission" date="2015-08" db="EMBL/GenBank/DDBJ databases">
        <authorList>
            <person name="Babu N.S."/>
            <person name="Beckwith C.J."/>
            <person name="Beseler K.G."/>
            <person name="Brison A."/>
            <person name="Carone J.V."/>
            <person name="Caskin T.P."/>
            <person name="Diamond M."/>
            <person name="Durham M.E."/>
            <person name="Foxe J.M."/>
            <person name="Go M."/>
            <person name="Henderson B.A."/>
            <person name="Jones I.B."/>
            <person name="McGettigan J.A."/>
            <person name="Micheletti S.J."/>
            <person name="Nasrallah M.E."/>
            <person name="Ortiz D."/>
            <person name="Piller C.R."/>
            <person name="Privatt S.R."/>
            <person name="Schneider S.L."/>
            <person name="Sharp S."/>
            <person name="Smith T.C."/>
            <person name="Stanton J.D."/>
            <person name="Ullery H.E."/>
            <person name="Wilson R.J."/>
            <person name="Serrano M.G."/>
            <person name="Buck G."/>
            <person name="Lee V."/>
            <person name="Wang Y."/>
            <person name="Carvalho R."/>
            <person name="Voegtly L."/>
            <person name="Shi R."/>
            <person name="Duckworth R."/>
            <person name="Johnson A."/>
            <person name="Loviza R."/>
            <person name="Walstead R."/>
            <person name="Shah Z."/>
            <person name="Kiflezghi M."/>
            <person name="Wade K."/>
            <person name="Ball S.L."/>
            <person name="Bradley K.W."/>
            <person name="Asai D.J."/>
            <person name="Bowman C.A."/>
            <person name="Russell D.A."/>
            <person name="Pope W.H."/>
            <person name="Jacobs-Sera D."/>
            <person name="Hendrix R.W."/>
            <person name="Hatfull G.F."/>
        </authorList>
    </citation>
    <scope>NUCLEOTIDE SEQUENCE</scope>
</reference>
<accession>A0A2P2C0P8</accession>
<evidence type="ECO:0000313" key="2">
    <source>
        <dbReference type="EMBL" id="CUR54282.1"/>
    </source>
</evidence>
<proteinExistence type="predicted"/>
<protein>
    <submittedName>
        <fullName evidence="2">Uncharacterized protein</fullName>
    </submittedName>
</protein>
<organism evidence="2">
    <name type="scientific">metagenome</name>
    <dbReference type="NCBI Taxonomy" id="256318"/>
    <lineage>
        <taxon>unclassified sequences</taxon>
        <taxon>metagenomes</taxon>
    </lineage>
</organism>
<gene>
    <name evidence="2" type="ORF">NOCA2150024</name>
</gene>
<dbReference type="AlphaFoldDB" id="A0A2P2C0P8"/>
<evidence type="ECO:0000256" key="1">
    <source>
        <dbReference type="SAM" id="MobiDB-lite"/>
    </source>
</evidence>
<name>A0A2P2C0P8_9ZZZZ</name>
<sequence length="93" mass="9991">MDARQPEGSADSNAARALASPARHCFVNGQPSLLVEWRRAATGWEGGVITVRWLDRQGWATVEAWLDASEILPGGADPAMPERGRAFTPSTTS</sequence>
<feature type="region of interest" description="Disordered" evidence="1">
    <location>
        <begin position="72"/>
        <end position="93"/>
    </location>
</feature>